<dbReference type="PANTHER" id="PTHR47700:SF2">
    <property type="entry name" value="CHITINASE"/>
    <property type="match status" value="1"/>
</dbReference>
<name>A0A9W9IY90_9EURO</name>
<evidence type="ECO:0000256" key="5">
    <source>
        <dbReference type="ARBA" id="ARBA00022801"/>
    </source>
</evidence>
<evidence type="ECO:0000256" key="8">
    <source>
        <dbReference type="ARBA" id="ARBA00023277"/>
    </source>
</evidence>
<evidence type="ECO:0000256" key="11">
    <source>
        <dbReference type="PROSITE-ProRule" id="PRU00261"/>
    </source>
</evidence>
<feature type="domain" description="LysM" evidence="16">
    <location>
        <begin position="359"/>
        <end position="407"/>
    </location>
</feature>
<evidence type="ECO:0000256" key="3">
    <source>
        <dbReference type="ARBA" id="ARBA00012729"/>
    </source>
</evidence>
<dbReference type="Proteomes" id="UP001150879">
    <property type="component" value="Unassembled WGS sequence"/>
</dbReference>
<comment type="caution">
    <text evidence="18">The sequence shown here is derived from an EMBL/GenBank/DDBJ whole genome shotgun (WGS) entry which is preliminary data.</text>
</comment>
<dbReference type="InterPro" id="IPR001002">
    <property type="entry name" value="Chitin-bd_1"/>
</dbReference>
<keyword evidence="7" id="KW-0843">Virulence</keyword>
<keyword evidence="9 12" id="KW-0326">Glycosidase</keyword>
<evidence type="ECO:0000256" key="7">
    <source>
        <dbReference type="ARBA" id="ARBA00023026"/>
    </source>
</evidence>
<proteinExistence type="inferred from homology"/>
<keyword evidence="10" id="KW-0624">Polysaccharide degradation</keyword>
<dbReference type="PROSITE" id="PS50941">
    <property type="entry name" value="CHIT_BIND_I_2"/>
    <property type="match status" value="1"/>
</dbReference>
<feature type="compositionally biased region" description="Polar residues" evidence="13">
    <location>
        <begin position="264"/>
        <end position="273"/>
    </location>
</feature>
<evidence type="ECO:0000256" key="6">
    <source>
        <dbReference type="ARBA" id="ARBA00023024"/>
    </source>
</evidence>
<dbReference type="InterPro" id="IPR036779">
    <property type="entry name" value="LysM_dom_sf"/>
</dbReference>
<dbReference type="PROSITE" id="PS51782">
    <property type="entry name" value="LYSM"/>
    <property type="match status" value="2"/>
</dbReference>
<dbReference type="GO" id="GO:0000272">
    <property type="term" value="P:polysaccharide catabolic process"/>
    <property type="evidence" value="ECO:0007669"/>
    <property type="project" value="UniProtKB-KW"/>
</dbReference>
<gene>
    <name evidence="18" type="ORF">N7472_010621</name>
</gene>
<keyword evidence="8" id="KW-0119">Carbohydrate metabolism</keyword>
<feature type="chain" id="PRO_5040738621" description="chitinase" evidence="14">
    <location>
        <begin position="19"/>
        <end position="1255"/>
    </location>
</feature>
<evidence type="ECO:0000256" key="13">
    <source>
        <dbReference type="SAM" id="MobiDB-lite"/>
    </source>
</evidence>
<keyword evidence="14" id="KW-0732">Signal</keyword>
<keyword evidence="6" id="KW-0146">Chitin degradation</keyword>
<keyword evidence="19" id="KW-1185">Reference proteome</keyword>
<dbReference type="InterPro" id="IPR053214">
    <property type="entry name" value="LysM12-like"/>
</dbReference>
<dbReference type="Pfam" id="PF00704">
    <property type="entry name" value="Glyco_hydro_18"/>
    <property type="match status" value="1"/>
</dbReference>
<dbReference type="SMART" id="SM00636">
    <property type="entry name" value="Glyco_18"/>
    <property type="match status" value="1"/>
</dbReference>
<dbReference type="Gene3D" id="3.10.50.10">
    <property type="match status" value="1"/>
</dbReference>
<comment type="similarity">
    <text evidence="2">Belongs to the glycosyl hydrolase 18 family. Chitinase class V subfamily.</text>
</comment>
<dbReference type="GO" id="GO:0006032">
    <property type="term" value="P:chitin catabolic process"/>
    <property type="evidence" value="ECO:0007669"/>
    <property type="project" value="UniProtKB-KW"/>
</dbReference>
<feature type="region of interest" description="Disordered" evidence="13">
    <location>
        <begin position="258"/>
        <end position="280"/>
    </location>
</feature>
<feature type="disulfide bond" evidence="11">
    <location>
        <begin position="484"/>
        <end position="488"/>
    </location>
</feature>
<dbReference type="EMBL" id="JAPQKP010000006">
    <property type="protein sequence ID" value="KAJ5185781.1"/>
    <property type="molecule type" value="Genomic_DNA"/>
</dbReference>
<evidence type="ECO:0000313" key="19">
    <source>
        <dbReference type="Proteomes" id="UP001150879"/>
    </source>
</evidence>
<dbReference type="SMART" id="SM00257">
    <property type="entry name" value="LysM"/>
    <property type="match status" value="2"/>
</dbReference>
<dbReference type="InterPro" id="IPR011583">
    <property type="entry name" value="Chitinase_II/V-like_cat"/>
</dbReference>
<evidence type="ECO:0000256" key="9">
    <source>
        <dbReference type="ARBA" id="ARBA00023295"/>
    </source>
</evidence>
<dbReference type="InterPro" id="IPR018392">
    <property type="entry name" value="LysM"/>
</dbReference>
<feature type="disulfide bond" evidence="11">
    <location>
        <begin position="445"/>
        <end position="457"/>
    </location>
</feature>
<dbReference type="CDD" id="cd00035">
    <property type="entry name" value="ChtBD1"/>
    <property type="match status" value="1"/>
</dbReference>
<dbReference type="CDD" id="cd00118">
    <property type="entry name" value="LysM"/>
    <property type="match status" value="1"/>
</dbReference>
<dbReference type="Gene3D" id="3.30.60.10">
    <property type="entry name" value="Endochitinase-like"/>
    <property type="match status" value="1"/>
</dbReference>
<feature type="domain" description="GH18" evidence="17">
    <location>
        <begin position="507"/>
        <end position="875"/>
    </location>
</feature>
<dbReference type="EC" id="3.2.1.14" evidence="3"/>
<comment type="catalytic activity">
    <reaction evidence="1">
        <text>Random endo-hydrolysis of N-acetyl-beta-D-glucosaminide (1-&gt;4)-beta-linkages in chitin and chitodextrins.</text>
        <dbReference type="EC" id="3.2.1.14"/>
    </reaction>
</comment>
<evidence type="ECO:0000313" key="18">
    <source>
        <dbReference type="EMBL" id="KAJ5185781.1"/>
    </source>
</evidence>
<dbReference type="Gene3D" id="3.20.20.80">
    <property type="entry name" value="Glycosidases"/>
    <property type="match status" value="1"/>
</dbReference>
<evidence type="ECO:0000256" key="10">
    <source>
        <dbReference type="ARBA" id="ARBA00023326"/>
    </source>
</evidence>
<feature type="disulfide bond" evidence="11">
    <location>
        <begin position="450"/>
        <end position="464"/>
    </location>
</feature>
<evidence type="ECO:0000256" key="12">
    <source>
        <dbReference type="RuleBase" id="RU000489"/>
    </source>
</evidence>
<dbReference type="InterPro" id="IPR017853">
    <property type="entry name" value="GH"/>
</dbReference>
<dbReference type="SUPFAM" id="SSF57016">
    <property type="entry name" value="Plant lectins/antimicrobial peptides"/>
    <property type="match status" value="1"/>
</dbReference>
<dbReference type="PANTHER" id="PTHR47700">
    <property type="entry name" value="V CHITINASE, PUTATIVE (AFU_ORTHOLOGUE AFUA_6G13720)-RELATED"/>
    <property type="match status" value="1"/>
</dbReference>
<dbReference type="GO" id="GO:0008061">
    <property type="term" value="F:chitin binding"/>
    <property type="evidence" value="ECO:0007669"/>
    <property type="project" value="UniProtKB-UniRule"/>
</dbReference>
<dbReference type="SUPFAM" id="SSF54556">
    <property type="entry name" value="Chitinase insertion domain"/>
    <property type="match status" value="1"/>
</dbReference>
<feature type="signal peptide" evidence="14">
    <location>
        <begin position="1"/>
        <end position="18"/>
    </location>
</feature>
<dbReference type="PROSITE" id="PS51910">
    <property type="entry name" value="GH18_2"/>
    <property type="match status" value="1"/>
</dbReference>
<feature type="domain" description="Chitin-binding type-1" evidence="15">
    <location>
        <begin position="420"/>
        <end position="490"/>
    </location>
</feature>
<dbReference type="InterPro" id="IPR029070">
    <property type="entry name" value="Chitinase_insertion_sf"/>
</dbReference>
<dbReference type="SUPFAM" id="SSF54106">
    <property type="entry name" value="LysM domain"/>
    <property type="match status" value="1"/>
</dbReference>
<keyword evidence="4 11" id="KW-0147">Chitin-binding</keyword>
<evidence type="ECO:0000259" key="15">
    <source>
        <dbReference type="PROSITE" id="PS50941"/>
    </source>
</evidence>
<reference evidence="18" key="2">
    <citation type="journal article" date="2023" name="IMA Fungus">
        <title>Comparative genomic study of the Penicillium genus elucidates a diverse pangenome and 15 lateral gene transfer events.</title>
        <authorList>
            <person name="Petersen C."/>
            <person name="Sorensen T."/>
            <person name="Nielsen M.R."/>
            <person name="Sondergaard T.E."/>
            <person name="Sorensen J.L."/>
            <person name="Fitzpatrick D.A."/>
            <person name="Frisvad J.C."/>
            <person name="Nielsen K.L."/>
        </authorList>
    </citation>
    <scope>NUCLEOTIDE SEQUENCE</scope>
    <source>
        <strain evidence="18">IBT 16849</strain>
    </source>
</reference>
<evidence type="ECO:0000256" key="2">
    <source>
        <dbReference type="ARBA" id="ARBA00008682"/>
    </source>
</evidence>
<dbReference type="Pfam" id="PF01476">
    <property type="entry name" value="LysM"/>
    <property type="match status" value="2"/>
</dbReference>
<dbReference type="GO" id="GO:0008843">
    <property type="term" value="F:endochitinase activity"/>
    <property type="evidence" value="ECO:0007669"/>
    <property type="project" value="UniProtKB-EC"/>
</dbReference>
<dbReference type="CDD" id="cd02878">
    <property type="entry name" value="GH18_zymocin_alpha"/>
    <property type="match status" value="1"/>
</dbReference>
<keyword evidence="5 12" id="KW-0378">Hydrolase</keyword>
<dbReference type="InterPro" id="IPR036861">
    <property type="entry name" value="Endochitinase-like_sf"/>
</dbReference>
<evidence type="ECO:0000256" key="1">
    <source>
        <dbReference type="ARBA" id="ARBA00000822"/>
    </source>
</evidence>
<organism evidence="18 19">
    <name type="scientific">Penicillium cf. griseofulvum</name>
    <dbReference type="NCBI Taxonomy" id="2972120"/>
    <lineage>
        <taxon>Eukaryota</taxon>
        <taxon>Fungi</taxon>
        <taxon>Dikarya</taxon>
        <taxon>Ascomycota</taxon>
        <taxon>Pezizomycotina</taxon>
        <taxon>Eurotiomycetes</taxon>
        <taxon>Eurotiomycetidae</taxon>
        <taxon>Eurotiales</taxon>
        <taxon>Aspergillaceae</taxon>
        <taxon>Penicillium</taxon>
    </lineage>
</organism>
<dbReference type="AlphaFoldDB" id="A0A9W9IY90"/>
<dbReference type="Gene3D" id="3.10.350.10">
    <property type="entry name" value="LysM domain"/>
    <property type="match status" value="2"/>
</dbReference>
<sequence>MGWLTRLGAISQVALVAAAASSHIVTDPYVATLWNACPAACDSANPDDWSFYSDLSILKSCDKPMLLNFAVHNPRIDFSTHPPLYACTASKETSFGNSKVQASSVSSSARYSIKSVKMETAWRGDDASQYSSHVKAAAQILQDQLDLPASQNITIALAYSNGVALGAFFGSMMDKNNDKTLLHLFLEKLHQGELNKSGSMMQVCNSDRSAAYDLGIVSEAGQDPVEALGAVQDALATWTKGKCVQGYSRSSISQISVGEAPEQFSPSNPNSSHAGHGRFHGKRAFSGIHRRDTCRDIEVQAGNICPTLATRCGITPAEFTKFNPDKQLCGSLKAGQHVCCSAGTLTDYSPKPNADGSCHTYKIQAQDTCQGLAAANSISEDDIYDWNKKTWGWTGCGMLMTGATICLSKGDPPMPSVLKNAVCGPQMPGTKRPDNWDDISSQNPCPLNACCNIWGQCGTTDAFCTKTNSTTGAPGTAKAKTNGCISNCGTDIVHNDHGFPANFDDEPVMVGYYEAFQNTRPCLNLDVAGIENEIKIGKSFALTWDHIHFAFANVTEDFDVDISTVKKEFDQFRGYSSPGKKPKVLSFGGWSFSTDLDSYAIFRKGVTDEQRSLFATNVVKFADDNDLDGLDFDWEYPGAPDIPGIPKGDVDDGDRYLQFLKEVREKLPSEKTLSIAAPSSYWYLKGFPIKKISDVVDYIVYMTYDLHGQWDYNSTDSLDGCNGSNCLRSHVNWTETTNSLSMITKAGVPNSKIVAGLASYGRSFGMKDPSCHGPECKFTGPESGAIAGRCTKTPGYIANAEIQEWLDENDDITTYFDEPSRSTISYSSNGTWVAYNTEDERNDRITTWHDDKTVLGTSLWAIDLTEFVTELPNGQRLPSDYEQIDCTRSFDSLDDLEVATGIDDYCMNIYLIQAIQGNLTASLDKYQEIMDDGYDDDFGWYKKAIQESAPESLKKFLKAHVDEYFACTCVPMDITTRAPMKGAKSKTCDCPYAPKEGAYYKYEWEAKDKDKFETDLMKSVGIAPDWLMYGYDGSHCTHDPMTGLNQCSGSVNDGIPTLEGGFTISNPKDIISGQLPKLKNFHNQLGVISTLSTNDAYDGDTSDVVDGASTLALMVSQSVTSMKQVAKIGEDYKDDWIKIIVITFVSAVLMIIPAVGEAAEAADMAVLANTLRVIGEAGDVGMAAYDIVSSKDGGPTAIFLALLGGIGALDMIKAPSYFSKAATARKGMTAENFATLGPEIKGGMAQVDKLKATCF</sequence>
<keyword evidence="11" id="KW-1015">Disulfide bond</keyword>
<protein>
    <recommendedName>
        <fullName evidence="3">chitinase</fullName>
        <ecNumber evidence="3">3.2.1.14</ecNumber>
    </recommendedName>
</protein>
<feature type="domain" description="LysM" evidence="16">
    <location>
        <begin position="295"/>
        <end position="340"/>
    </location>
</feature>
<reference evidence="18" key="1">
    <citation type="submission" date="2022-11" db="EMBL/GenBank/DDBJ databases">
        <authorList>
            <person name="Petersen C."/>
        </authorList>
    </citation>
    <scope>NUCLEOTIDE SEQUENCE</scope>
    <source>
        <strain evidence="18">IBT 16849</strain>
    </source>
</reference>
<dbReference type="InterPro" id="IPR001579">
    <property type="entry name" value="Glyco_hydro_18_chit_AS"/>
</dbReference>
<evidence type="ECO:0000259" key="16">
    <source>
        <dbReference type="PROSITE" id="PS51782"/>
    </source>
</evidence>
<dbReference type="PROSITE" id="PS01095">
    <property type="entry name" value="GH18_1"/>
    <property type="match status" value="1"/>
</dbReference>
<evidence type="ECO:0000256" key="14">
    <source>
        <dbReference type="SAM" id="SignalP"/>
    </source>
</evidence>
<evidence type="ECO:0000259" key="17">
    <source>
        <dbReference type="PROSITE" id="PS51910"/>
    </source>
</evidence>
<comment type="caution">
    <text evidence="11">Lacks conserved residue(s) required for the propagation of feature annotation.</text>
</comment>
<dbReference type="InterPro" id="IPR001223">
    <property type="entry name" value="Glyco_hydro18_cat"/>
</dbReference>
<evidence type="ECO:0000256" key="4">
    <source>
        <dbReference type="ARBA" id="ARBA00022669"/>
    </source>
</evidence>
<dbReference type="SUPFAM" id="SSF51445">
    <property type="entry name" value="(Trans)glycosidases"/>
    <property type="match status" value="1"/>
</dbReference>
<accession>A0A9W9IY90</accession>